<reference evidence="1 2" key="1">
    <citation type="submission" date="2018-04" db="EMBL/GenBank/DDBJ databases">
        <title>Genomic Encyclopedia of Archaeal and Bacterial Type Strains, Phase II (KMG-II): from individual species to whole genera.</title>
        <authorList>
            <person name="Goeker M."/>
        </authorList>
    </citation>
    <scope>NUCLEOTIDE SEQUENCE [LARGE SCALE GENOMIC DNA]</scope>
    <source>
        <strain evidence="1 2">DSM 45169</strain>
    </source>
</reference>
<dbReference type="OrthoDB" id="2989423at2"/>
<accession>A0A2T4Z8L4</accession>
<protein>
    <submittedName>
        <fullName evidence="1">Uncharacterized protein</fullName>
    </submittedName>
</protein>
<comment type="caution">
    <text evidence="1">The sequence shown here is derived from an EMBL/GenBank/DDBJ whole genome shotgun (WGS) entry which is preliminary data.</text>
</comment>
<evidence type="ECO:0000313" key="1">
    <source>
        <dbReference type="EMBL" id="PTM58244.1"/>
    </source>
</evidence>
<proteinExistence type="predicted"/>
<evidence type="ECO:0000313" key="2">
    <source>
        <dbReference type="Proteomes" id="UP000241639"/>
    </source>
</evidence>
<organism evidence="1 2">
    <name type="scientific">Desmospora activa DSM 45169</name>
    <dbReference type="NCBI Taxonomy" id="1121389"/>
    <lineage>
        <taxon>Bacteria</taxon>
        <taxon>Bacillati</taxon>
        <taxon>Bacillota</taxon>
        <taxon>Bacilli</taxon>
        <taxon>Bacillales</taxon>
        <taxon>Thermoactinomycetaceae</taxon>
        <taxon>Desmospora</taxon>
    </lineage>
</organism>
<gene>
    <name evidence="1" type="ORF">C8J48_0824</name>
</gene>
<sequence length="110" mass="12296">MSENYTLKGMLAESEQQRFTIEFEEAELILDMPGPYNLKSWYVMVEGLNAESADRLDDCFYYGSPELILTMETPGGKVLRGEVLIQVVAVGPRSKARMNGRGMLEGVEAL</sequence>
<dbReference type="EMBL" id="PZZP01000001">
    <property type="protein sequence ID" value="PTM58244.1"/>
    <property type="molecule type" value="Genomic_DNA"/>
</dbReference>
<name>A0A2T4Z8L4_9BACL</name>
<dbReference type="Proteomes" id="UP000241639">
    <property type="component" value="Unassembled WGS sequence"/>
</dbReference>
<dbReference type="RefSeq" id="WP_107725073.1">
    <property type="nucleotide sequence ID" value="NZ_PZZP01000001.1"/>
</dbReference>
<keyword evidence="2" id="KW-1185">Reference proteome</keyword>
<dbReference type="AlphaFoldDB" id="A0A2T4Z8L4"/>